<keyword evidence="7" id="KW-1185">Reference proteome</keyword>
<dbReference type="RefSeq" id="WP_185175610.1">
    <property type="nucleotide sequence ID" value="NZ_CP059404.1"/>
</dbReference>
<dbReference type="GO" id="GO:0003700">
    <property type="term" value="F:DNA-binding transcription factor activity"/>
    <property type="evidence" value="ECO:0007669"/>
    <property type="project" value="TreeGrafter"/>
</dbReference>
<evidence type="ECO:0000313" key="6">
    <source>
        <dbReference type="EMBL" id="QNE89233.1"/>
    </source>
</evidence>
<dbReference type="PROSITE" id="PS50977">
    <property type="entry name" value="HTH_TETR_2"/>
    <property type="match status" value="1"/>
</dbReference>
<dbReference type="PANTHER" id="PTHR30055">
    <property type="entry name" value="HTH-TYPE TRANSCRIPTIONAL REGULATOR RUTR"/>
    <property type="match status" value="1"/>
</dbReference>
<dbReference type="Gene3D" id="1.10.357.10">
    <property type="entry name" value="Tetracycline Repressor, domain 2"/>
    <property type="match status" value="1"/>
</dbReference>
<evidence type="ECO:0000256" key="4">
    <source>
        <dbReference type="PROSITE-ProRule" id="PRU00335"/>
    </source>
</evidence>
<dbReference type="PANTHER" id="PTHR30055:SF238">
    <property type="entry name" value="MYCOFACTOCIN BIOSYNTHESIS TRANSCRIPTIONAL REGULATOR MFTR-RELATED"/>
    <property type="match status" value="1"/>
</dbReference>
<dbReference type="Proteomes" id="UP000515743">
    <property type="component" value="Chromosome"/>
</dbReference>
<protein>
    <submittedName>
        <fullName evidence="6">TetR/AcrR family transcriptional regulator</fullName>
    </submittedName>
</protein>
<dbReference type="InterPro" id="IPR001647">
    <property type="entry name" value="HTH_TetR"/>
</dbReference>
<dbReference type="InterPro" id="IPR009057">
    <property type="entry name" value="Homeodomain-like_sf"/>
</dbReference>
<evidence type="ECO:0000313" key="7">
    <source>
        <dbReference type="Proteomes" id="UP000515743"/>
    </source>
</evidence>
<sequence>MSGLRETKKAATRNAIADAAAQILLTEGYESFTVATIAKAAGVTTRTFHNYFTGLDKALLAFIETTIVEVAEQVKHFPAELDTVDIVEELVVSGVRAEEPPIRSITSLFLVADSAGNHGGLGGPPPSKEEAYALVNPLLKAFTERTTEDVFSVEVKVRVAAAAGLMAVEKFLSLPEPQDKEVGTRMVRQAFSILRSC</sequence>
<dbReference type="InterPro" id="IPR050109">
    <property type="entry name" value="HTH-type_TetR-like_transc_reg"/>
</dbReference>
<gene>
    <name evidence="6" type="ORF">H0194_09275</name>
</gene>
<evidence type="ECO:0000256" key="1">
    <source>
        <dbReference type="ARBA" id="ARBA00023015"/>
    </source>
</evidence>
<dbReference type="KEGG" id="cik:H0194_09275"/>
<feature type="domain" description="HTH tetR-type" evidence="5">
    <location>
        <begin position="10"/>
        <end position="70"/>
    </location>
</feature>
<evidence type="ECO:0000256" key="3">
    <source>
        <dbReference type="ARBA" id="ARBA00023163"/>
    </source>
</evidence>
<dbReference type="AlphaFoldDB" id="A0A7G7CNR7"/>
<keyword evidence="3" id="KW-0804">Transcription</keyword>
<reference evidence="6 7" key="1">
    <citation type="submission" date="2020-07" db="EMBL/GenBank/DDBJ databases">
        <title>Complete genome and description of Corynebacterium incognita strain Marseille-Q3630 sp. nov.</title>
        <authorList>
            <person name="Boxberger M."/>
        </authorList>
    </citation>
    <scope>NUCLEOTIDE SEQUENCE [LARGE SCALE GENOMIC DNA]</scope>
    <source>
        <strain evidence="6 7">Marseille-Q3630</strain>
    </source>
</reference>
<dbReference type="GO" id="GO:0000976">
    <property type="term" value="F:transcription cis-regulatory region binding"/>
    <property type="evidence" value="ECO:0007669"/>
    <property type="project" value="TreeGrafter"/>
</dbReference>
<feature type="DNA-binding region" description="H-T-H motif" evidence="4">
    <location>
        <begin position="33"/>
        <end position="52"/>
    </location>
</feature>
<dbReference type="Pfam" id="PF00440">
    <property type="entry name" value="TetR_N"/>
    <property type="match status" value="1"/>
</dbReference>
<accession>A0A7G7CNR7</accession>
<keyword evidence="1" id="KW-0805">Transcription regulation</keyword>
<evidence type="ECO:0000259" key="5">
    <source>
        <dbReference type="PROSITE" id="PS50977"/>
    </source>
</evidence>
<proteinExistence type="predicted"/>
<evidence type="ECO:0000256" key="2">
    <source>
        <dbReference type="ARBA" id="ARBA00023125"/>
    </source>
</evidence>
<dbReference type="SUPFAM" id="SSF46689">
    <property type="entry name" value="Homeodomain-like"/>
    <property type="match status" value="1"/>
</dbReference>
<organism evidence="6 7">
    <name type="scientific">Corynebacterium incognita</name>
    <dbReference type="NCBI Taxonomy" id="2754725"/>
    <lineage>
        <taxon>Bacteria</taxon>
        <taxon>Bacillati</taxon>
        <taxon>Actinomycetota</taxon>
        <taxon>Actinomycetes</taxon>
        <taxon>Mycobacteriales</taxon>
        <taxon>Corynebacteriaceae</taxon>
        <taxon>Corynebacterium</taxon>
    </lineage>
</organism>
<dbReference type="EMBL" id="CP059404">
    <property type="protein sequence ID" value="QNE89233.1"/>
    <property type="molecule type" value="Genomic_DNA"/>
</dbReference>
<name>A0A7G7CNR7_9CORY</name>
<keyword evidence="2 4" id="KW-0238">DNA-binding</keyword>